<evidence type="ECO:0000259" key="1">
    <source>
        <dbReference type="PROSITE" id="PS50878"/>
    </source>
</evidence>
<dbReference type="InterPro" id="IPR005135">
    <property type="entry name" value="Endo/exonuclease/phosphatase"/>
</dbReference>
<name>A0AAW2DQ48_9ROSI</name>
<proteinExistence type="predicted"/>
<dbReference type="GO" id="GO:0003824">
    <property type="term" value="F:catalytic activity"/>
    <property type="evidence" value="ECO:0007669"/>
    <property type="project" value="InterPro"/>
</dbReference>
<dbReference type="EMBL" id="JAZDWU010000002">
    <property type="protein sequence ID" value="KAL0012862.1"/>
    <property type="molecule type" value="Genomic_DNA"/>
</dbReference>
<dbReference type="SUPFAM" id="SSF56219">
    <property type="entry name" value="DNase I-like"/>
    <property type="match status" value="1"/>
</dbReference>
<dbReference type="Pfam" id="PF13966">
    <property type="entry name" value="zf-RVT"/>
    <property type="match status" value="1"/>
</dbReference>
<dbReference type="InterPro" id="IPR026960">
    <property type="entry name" value="RVT-Znf"/>
</dbReference>
<evidence type="ECO:0000313" key="3">
    <source>
        <dbReference type="Proteomes" id="UP001459277"/>
    </source>
</evidence>
<dbReference type="Pfam" id="PF00078">
    <property type="entry name" value="RVT_1"/>
    <property type="match status" value="1"/>
</dbReference>
<evidence type="ECO:0000313" key="2">
    <source>
        <dbReference type="EMBL" id="KAL0012862.1"/>
    </source>
</evidence>
<reference evidence="2 3" key="1">
    <citation type="submission" date="2024-01" db="EMBL/GenBank/DDBJ databases">
        <title>A telomere-to-telomere, gap-free genome of sweet tea (Lithocarpus litseifolius).</title>
        <authorList>
            <person name="Zhou J."/>
        </authorList>
    </citation>
    <scope>NUCLEOTIDE SEQUENCE [LARGE SCALE GENOMIC DNA]</scope>
    <source>
        <strain evidence="2">Zhou-2022a</strain>
        <tissue evidence="2">Leaf</tissue>
    </source>
</reference>
<dbReference type="Proteomes" id="UP001459277">
    <property type="component" value="Unassembled WGS sequence"/>
</dbReference>
<dbReference type="AlphaFoldDB" id="A0AAW2DQ48"/>
<dbReference type="CDD" id="cd01650">
    <property type="entry name" value="RT_nLTR_like"/>
    <property type="match status" value="1"/>
</dbReference>
<sequence length="1258" mass="142830">MKDEAWLTTPNPWWRFLSDRPAVPTPPVTNSGRSAIGSRMLDSERSLAEAETEWTLPVISERKMLQNRPIECLLLGNLHRVKLLQIEEPVNNVTVLIKASQGTMGIIKHSVTLLRGRLERRMELLEAWMLRDIEEGSSLSHFDAATCLNKIMNILIWNCRGAMKPQFRQTVLDLVAQHSPIVLVITETRLSGAKADEIIEGLPFDGAAVADTIGFAGGIWMLWRSDLVQMEVLAATEQEIHALIRVRSQTFNWLISAIYASPRFAERCVLWENLKMLAALHNLPWAIMGDFNEVISEEEKSGGNPVVPRRVNAILDCMDTCQMMDLGFSGPKFTWSNKRELGNLIQCRLDRCWANPAWKVYFSEANVTHLAKINSDHCPLLLNLNPDAGPSSSRPFRFQSVWLSHKDFPAVVRDAWTGLEDNLEGAISRFTTSAQKWNKEIFGNVFTRKKKILNRLLGIQRALANRPCTFLINLQDHISEEYNHILQLEEELWAMKARTNWIIFGERNTAFFHQSTLARRSRNKITSIQDVNGNWVHNLEGIKEIIVANFKKLYQLEQSYWPLEHPWCSDWCASLSDEEANSLDTIPSNEEIWRALKSMKPYKAPGVDGLHAGFFQRFWLLVGDSVKKEVREIFERKEMPEFLNQTLIVLIPKQLGPEVVGHYRPISLCNTVYKIVSKILVHRLRPLLPSIISPMQAAFLEGRRSADNVIIAQELIYSLKGRRGKDGFMIIKIDLEKAYDRLEWSFIRMVLVHFGVPDNIVKLIMSCVSSTTTSISINGSKMDPFQPSRGIRQGDPLSPYLFIMCMEFLGAQIAGLCNQKRWDAIKASRNGPSFSHIFFADDLLLFAKANSKNCEAILEVLDNFCNLAGQKVNKAKSRILFSPNVARRRKRRLCNKLGVCETSDLGRYLGFPLLHQGRNGNAFNFVAEKISAKLAGWKSRLLSRAGRLVLIKSAAAPIADYYMQCHALPIKVCNAIDKKMRDFVWGSNEEKKKMHMVNWQTVTQPKELGGLGLFQTRHRNQALLAKLCWRLASEQEALWARMLIAKYMSTRRLTEGGRTLPCSRIWAACKVGGPVYVKGLKWTVSNGRSINFWKDFWLPCGPIRNLIEGPLTGDEEQLTVQQGVDFRFSGDVRRISFELPDQVLSLIKAVPFALNQDAEDTLIWAFSKDGFFSLESAYLLARGSNPLNLGSSSMSWIWKADTHPRVHFFLWLCSHNSLPTGEVLGSRGLNLNLLCTLCHQGIESVDHLLRGCIVAQDF</sequence>
<dbReference type="InterPro" id="IPR036691">
    <property type="entry name" value="Endo/exonu/phosph_ase_sf"/>
</dbReference>
<protein>
    <recommendedName>
        <fullName evidence="1">Reverse transcriptase domain-containing protein</fullName>
    </recommendedName>
</protein>
<dbReference type="PROSITE" id="PS50878">
    <property type="entry name" value="RT_POL"/>
    <property type="match status" value="1"/>
</dbReference>
<dbReference type="SUPFAM" id="SSF56672">
    <property type="entry name" value="DNA/RNA polymerases"/>
    <property type="match status" value="1"/>
</dbReference>
<accession>A0AAW2DQ48</accession>
<organism evidence="2 3">
    <name type="scientific">Lithocarpus litseifolius</name>
    <dbReference type="NCBI Taxonomy" id="425828"/>
    <lineage>
        <taxon>Eukaryota</taxon>
        <taxon>Viridiplantae</taxon>
        <taxon>Streptophyta</taxon>
        <taxon>Embryophyta</taxon>
        <taxon>Tracheophyta</taxon>
        <taxon>Spermatophyta</taxon>
        <taxon>Magnoliopsida</taxon>
        <taxon>eudicotyledons</taxon>
        <taxon>Gunneridae</taxon>
        <taxon>Pentapetalae</taxon>
        <taxon>rosids</taxon>
        <taxon>fabids</taxon>
        <taxon>Fagales</taxon>
        <taxon>Fagaceae</taxon>
        <taxon>Lithocarpus</taxon>
    </lineage>
</organism>
<dbReference type="Gene3D" id="3.60.10.10">
    <property type="entry name" value="Endonuclease/exonuclease/phosphatase"/>
    <property type="match status" value="1"/>
</dbReference>
<dbReference type="InterPro" id="IPR000477">
    <property type="entry name" value="RT_dom"/>
</dbReference>
<dbReference type="PANTHER" id="PTHR31635">
    <property type="entry name" value="REVERSE TRANSCRIPTASE DOMAIN-CONTAINING PROTEIN-RELATED"/>
    <property type="match status" value="1"/>
</dbReference>
<feature type="domain" description="Reverse transcriptase" evidence="1">
    <location>
        <begin position="632"/>
        <end position="913"/>
    </location>
</feature>
<gene>
    <name evidence="2" type="ORF">SO802_007970</name>
</gene>
<keyword evidence="3" id="KW-1185">Reference proteome</keyword>
<comment type="caution">
    <text evidence="2">The sequence shown here is derived from an EMBL/GenBank/DDBJ whole genome shotgun (WGS) entry which is preliminary data.</text>
</comment>
<dbReference type="Pfam" id="PF03372">
    <property type="entry name" value="Exo_endo_phos"/>
    <property type="match status" value="1"/>
</dbReference>
<dbReference type="PANTHER" id="PTHR31635:SF196">
    <property type="entry name" value="REVERSE TRANSCRIPTASE DOMAIN-CONTAINING PROTEIN-RELATED"/>
    <property type="match status" value="1"/>
</dbReference>
<dbReference type="InterPro" id="IPR043502">
    <property type="entry name" value="DNA/RNA_pol_sf"/>
</dbReference>